<keyword evidence="3" id="KW-1185">Reference proteome</keyword>
<reference evidence="2 3" key="1">
    <citation type="submission" date="2021-08" db="EMBL/GenBank/DDBJ databases">
        <title>The genome sequence of Chitinophaga sp. B61.</title>
        <authorList>
            <person name="Zhang X."/>
        </authorList>
    </citation>
    <scope>NUCLEOTIDE SEQUENCE [LARGE SCALE GENOMIC DNA]</scope>
    <source>
        <strain evidence="2 3">B61</strain>
    </source>
</reference>
<dbReference type="PANTHER" id="PTHR43037:SF1">
    <property type="entry name" value="BLL1128 PROTEIN"/>
    <property type="match status" value="1"/>
</dbReference>
<organism evidence="2 3">
    <name type="scientific">Chitinophaga rhizophila</name>
    <dbReference type="NCBI Taxonomy" id="2866212"/>
    <lineage>
        <taxon>Bacteria</taxon>
        <taxon>Pseudomonadati</taxon>
        <taxon>Bacteroidota</taxon>
        <taxon>Chitinophagia</taxon>
        <taxon>Chitinophagales</taxon>
        <taxon>Chitinophagaceae</taxon>
        <taxon>Chitinophaga</taxon>
    </lineage>
</organism>
<keyword evidence="1" id="KW-0732">Signal</keyword>
<name>A0ABS7G7E5_9BACT</name>
<dbReference type="InterPro" id="IPR029058">
    <property type="entry name" value="AB_hydrolase_fold"/>
</dbReference>
<evidence type="ECO:0000313" key="3">
    <source>
        <dbReference type="Proteomes" id="UP000812961"/>
    </source>
</evidence>
<comment type="caution">
    <text evidence="2">The sequence shown here is derived from an EMBL/GenBank/DDBJ whole genome shotgun (WGS) entry which is preliminary data.</text>
</comment>
<dbReference type="PANTHER" id="PTHR43037">
    <property type="entry name" value="UNNAMED PRODUCT-RELATED"/>
    <property type="match status" value="1"/>
</dbReference>
<evidence type="ECO:0000256" key="1">
    <source>
        <dbReference type="ARBA" id="ARBA00022729"/>
    </source>
</evidence>
<dbReference type="RefSeq" id="WP_220248774.1">
    <property type="nucleotide sequence ID" value="NZ_JAICCF010000001.1"/>
</dbReference>
<dbReference type="Gene3D" id="3.40.50.1820">
    <property type="entry name" value="alpha/beta hydrolase"/>
    <property type="match status" value="1"/>
</dbReference>
<dbReference type="EMBL" id="JAICCF010000001">
    <property type="protein sequence ID" value="MBW8683559.1"/>
    <property type="molecule type" value="Genomic_DNA"/>
</dbReference>
<proteinExistence type="predicted"/>
<dbReference type="SUPFAM" id="SSF53474">
    <property type="entry name" value="alpha/beta-Hydrolases"/>
    <property type="match status" value="1"/>
</dbReference>
<sequence length="240" mass="26534">MSNFTRLVGLCLATFFIIISLSGDLNGQIVAKRVAAITGHLVPFLQYKPSRHDVSSPSRKYPLIIFLHGGGERSNKISLTPVFPDSGYAPVWQLRAYGPLRELGWHQLNFPWNNRTDAFIVLCPLSRAGTDTWPTEYIDAMINYGRDSLKADTNRIYLTGHSYGGAGVFNYLNSSSANVRKLAAVVPMAAWNTALRNTGANYVSAAKLPLWAFHAMNDAVTKRDTTIYSINRLNAVNPQA</sequence>
<accession>A0ABS7G7E5</accession>
<dbReference type="InterPro" id="IPR050955">
    <property type="entry name" value="Plant_Biomass_Hydrol_Est"/>
</dbReference>
<protein>
    <submittedName>
        <fullName evidence="2">Uncharacterized protein</fullName>
    </submittedName>
</protein>
<dbReference type="Proteomes" id="UP000812961">
    <property type="component" value="Unassembled WGS sequence"/>
</dbReference>
<evidence type="ECO:0000313" key="2">
    <source>
        <dbReference type="EMBL" id="MBW8683559.1"/>
    </source>
</evidence>
<gene>
    <name evidence="2" type="ORF">K1Y79_04365</name>
</gene>